<dbReference type="InterPro" id="IPR041413">
    <property type="entry name" value="MLTR_LBD"/>
</dbReference>
<dbReference type="SMART" id="SM00530">
    <property type="entry name" value="HTH_XRE"/>
    <property type="match status" value="1"/>
</dbReference>
<dbReference type="Pfam" id="PF17765">
    <property type="entry name" value="MLTR_LBD"/>
    <property type="match status" value="1"/>
</dbReference>
<dbReference type="Pfam" id="PF01381">
    <property type="entry name" value="HTH_3"/>
    <property type="match status" value="1"/>
</dbReference>
<reference evidence="2" key="1">
    <citation type="submission" date="2021-10" db="EMBL/GenBank/DDBJ databases">
        <title>The diversity and Nitrogen Metabolism of Culturable Nitrate-Utilizing Bacteria Within the Oxygen Minimum Zone of the Changjiang (Yangtze River)Estuary.</title>
        <authorList>
            <person name="Zhang D."/>
            <person name="Zheng J."/>
            <person name="Liu S."/>
            <person name="He W."/>
        </authorList>
    </citation>
    <scope>NUCLEOTIDE SEQUENCE</scope>
    <source>
        <strain evidence="2">FXH-223</strain>
    </source>
</reference>
<evidence type="ECO:0000313" key="2">
    <source>
        <dbReference type="EMBL" id="MCC4307314.1"/>
    </source>
</evidence>
<comment type="caution">
    <text evidence="2">The sequence shown here is derived from an EMBL/GenBank/DDBJ whole genome shotgun (WGS) entry which is preliminary data.</text>
</comment>
<dbReference type="PROSITE" id="PS50943">
    <property type="entry name" value="HTH_CROC1"/>
    <property type="match status" value="1"/>
</dbReference>
<dbReference type="SUPFAM" id="SSF47413">
    <property type="entry name" value="lambda repressor-like DNA-binding domains"/>
    <property type="match status" value="1"/>
</dbReference>
<sequence>MDPGELLSDWRKTRRLSQLELAGRAAVSSRHLSFVETGRARASAGLLRRLAAALDLNCRDTNQLLVAAGHAPVYGETRLDEPAMAPVREALEVMLDNHLPYPAAVLDAHWNLLLANTALQGLIQAMVAEGGPLPATGNIVELVFHPEGFKPFILNWDLVASVLLRRLRRDLDLRPDPQLQRLYRRLEDLADVPALLGATPVSVDPMLTLQMMVGGQRLTTFSTLASFGTAMDVIMEELRIEHYFPADDATRAFFEAAGGRFHRADAAEPV</sequence>
<evidence type="ECO:0000313" key="3">
    <source>
        <dbReference type="Proteomes" id="UP001108027"/>
    </source>
</evidence>
<keyword evidence="3" id="KW-1185">Reference proteome</keyword>
<accession>A0A9Q3UKS7</accession>
<evidence type="ECO:0000259" key="1">
    <source>
        <dbReference type="PROSITE" id="PS50943"/>
    </source>
</evidence>
<dbReference type="RefSeq" id="WP_228232535.1">
    <property type="nucleotide sequence ID" value="NZ_JAJGNA010000001.1"/>
</dbReference>
<dbReference type="Gene3D" id="3.30.450.180">
    <property type="match status" value="1"/>
</dbReference>
<dbReference type="AlphaFoldDB" id="A0A9Q3UKS7"/>
<name>A0A9Q3UKS7_9GAMM</name>
<organism evidence="2 3">
    <name type="scientific">Alloalcanivorax marinus</name>
    <dbReference type="NCBI Taxonomy" id="1177169"/>
    <lineage>
        <taxon>Bacteria</taxon>
        <taxon>Pseudomonadati</taxon>
        <taxon>Pseudomonadota</taxon>
        <taxon>Gammaproteobacteria</taxon>
        <taxon>Oceanospirillales</taxon>
        <taxon>Alcanivoracaceae</taxon>
        <taxon>Alloalcanivorax</taxon>
    </lineage>
</organism>
<dbReference type="EMBL" id="JAJGNA010000001">
    <property type="protein sequence ID" value="MCC4307314.1"/>
    <property type="molecule type" value="Genomic_DNA"/>
</dbReference>
<dbReference type="Gene3D" id="1.10.260.40">
    <property type="entry name" value="lambda repressor-like DNA-binding domains"/>
    <property type="match status" value="1"/>
</dbReference>
<dbReference type="InterPro" id="IPR001387">
    <property type="entry name" value="Cro/C1-type_HTH"/>
</dbReference>
<dbReference type="Proteomes" id="UP001108027">
    <property type="component" value="Unassembled WGS sequence"/>
</dbReference>
<dbReference type="CDD" id="cd00093">
    <property type="entry name" value="HTH_XRE"/>
    <property type="match status" value="1"/>
</dbReference>
<dbReference type="PANTHER" id="PTHR35010">
    <property type="entry name" value="BLL4672 PROTEIN-RELATED"/>
    <property type="match status" value="1"/>
</dbReference>
<dbReference type="GO" id="GO:0003677">
    <property type="term" value="F:DNA binding"/>
    <property type="evidence" value="ECO:0007669"/>
    <property type="project" value="InterPro"/>
</dbReference>
<gene>
    <name evidence="2" type="ORF">LL252_01910</name>
</gene>
<proteinExistence type="predicted"/>
<dbReference type="PANTHER" id="PTHR35010:SF4">
    <property type="entry name" value="BLL5781 PROTEIN"/>
    <property type="match status" value="1"/>
</dbReference>
<feature type="domain" description="HTH cro/C1-type" evidence="1">
    <location>
        <begin position="7"/>
        <end position="64"/>
    </location>
</feature>
<dbReference type="InterPro" id="IPR010982">
    <property type="entry name" value="Lambda_DNA-bd_dom_sf"/>
</dbReference>
<protein>
    <submittedName>
        <fullName evidence="2">Helix-turn-helix transcriptional regulator</fullName>
    </submittedName>
</protein>